<dbReference type="PANTHER" id="PTHR34075:SF5">
    <property type="entry name" value="BLR3430 PROTEIN"/>
    <property type="match status" value="1"/>
</dbReference>
<dbReference type="InterPro" id="IPR024064">
    <property type="entry name" value="FdhE-like_sf"/>
</dbReference>
<dbReference type="GO" id="GO:0003677">
    <property type="term" value="F:DNA binding"/>
    <property type="evidence" value="ECO:0007669"/>
    <property type="project" value="UniProtKB-KW"/>
</dbReference>
<dbReference type="Pfam" id="PF01796">
    <property type="entry name" value="OB_ChsH2_C"/>
    <property type="match status" value="1"/>
</dbReference>
<keyword evidence="2" id="KW-0238">DNA-binding</keyword>
<keyword evidence="3" id="KW-1185">Reference proteome</keyword>
<gene>
    <name evidence="2" type="ORF">E8L99_00345</name>
</gene>
<dbReference type="PANTHER" id="PTHR34075">
    <property type="entry name" value="BLR3430 PROTEIN"/>
    <property type="match status" value="1"/>
</dbReference>
<reference evidence="2 3" key="1">
    <citation type="submission" date="2019-04" db="EMBL/GenBank/DDBJ databases">
        <title>Phreatobacter aquaticus sp. nov.</title>
        <authorList>
            <person name="Choi A."/>
            <person name="Baek K."/>
        </authorList>
    </citation>
    <scope>NUCLEOTIDE SEQUENCE [LARGE SCALE GENOMIC DNA]</scope>
    <source>
        <strain evidence="2 3">NMCR1094</strain>
    </source>
</reference>
<dbReference type="Proteomes" id="UP000298588">
    <property type="component" value="Chromosome"/>
</dbReference>
<protein>
    <submittedName>
        <fullName evidence="2">DNA-binding protein</fullName>
    </submittedName>
</protein>
<dbReference type="InterPro" id="IPR052513">
    <property type="entry name" value="Thioester_dehydratase-like"/>
</dbReference>
<dbReference type="Gene3D" id="3.90.1670.10">
    <property type="entry name" value="FdhE-like domain"/>
    <property type="match status" value="1"/>
</dbReference>
<dbReference type="OrthoDB" id="7871482at2"/>
<dbReference type="SUPFAM" id="SSF50249">
    <property type="entry name" value="Nucleic acid-binding proteins"/>
    <property type="match status" value="1"/>
</dbReference>
<dbReference type="EMBL" id="CP039865">
    <property type="protein sequence ID" value="QCK84354.1"/>
    <property type="molecule type" value="Genomic_DNA"/>
</dbReference>
<dbReference type="RefSeq" id="WP_137097690.1">
    <property type="nucleotide sequence ID" value="NZ_CP039865.1"/>
</dbReference>
<accession>A0A4D7QFT6</accession>
<dbReference type="InterPro" id="IPR012340">
    <property type="entry name" value="NA-bd_OB-fold"/>
</dbReference>
<dbReference type="KEGG" id="paqt:E8L99_00345"/>
<sequence length="103" mass="11065">MSGVALFRCRSCGHHWQFRRALCPACAEADPEPVEAEGHGTVWSVTVVHRAPTPELDVPSGYGIALVTLDEGARVMARAPTELATGMRVLVHARDGLLFASRA</sequence>
<dbReference type="AlphaFoldDB" id="A0A4D7QFT6"/>
<name>A0A4D7QFT6_9HYPH</name>
<evidence type="ECO:0000259" key="1">
    <source>
        <dbReference type="Pfam" id="PF01796"/>
    </source>
</evidence>
<dbReference type="InterPro" id="IPR002878">
    <property type="entry name" value="ChsH2_C"/>
</dbReference>
<evidence type="ECO:0000313" key="2">
    <source>
        <dbReference type="EMBL" id="QCK84354.1"/>
    </source>
</evidence>
<feature type="domain" description="ChsH2 C-terminal OB-fold" evidence="1">
    <location>
        <begin position="34"/>
        <end position="91"/>
    </location>
</feature>
<evidence type="ECO:0000313" key="3">
    <source>
        <dbReference type="Proteomes" id="UP000298588"/>
    </source>
</evidence>
<proteinExistence type="predicted"/>
<organism evidence="2 3">
    <name type="scientific">Phreatobacter aquaticus</name>
    <dbReference type="NCBI Taxonomy" id="2570229"/>
    <lineage>
        <taxon>Bacteria</taxon>
        <taxon>Pseudomonadati</taxon>
        <taxon>Pseudomonadota</taxon>
        <taxon>Alphaproteobacteria</taxon>
        <taxon>Hyphomicrobiales</taxon>
        <taxon>Phreatobacteraceae</taxon>
        <taxon>Phreatobacter</taxon>
    </lineage>
</organism>